<dbReference type="GO" id="GO:0160148">
    <property type="term" value="F:tRNA pseudouridine(55) synthase activity"/>
    <property type="evidence" value="ECO:0007669"/>
    <property type="project" value="UniProtKB-EC"/>
</dbReference>
<dbReference type="InterPro" id="IPR048741">
    <property type="entry name" value="Pus10-like_C"/>
</dbReference>
<evidence type="ECO:0000259" key="9">
    <source>
        <dbReference type="Pfam" id="PF21237"/>
    </source>
</evidence>
<reference evidence="12" key="1">
    <citation type="submission" date="2025-08" db="UniProtKB">
        <authorList>
            <consortium name="RefSeq"/>
        </authorList>
    </citation>
    <scope>IDENTIFICATION</scope>
</reference>
<organism evidence="11 12">
    <name type="scientific">Galendromus occidentalis</name>
    <name type="common">western predatory mite</name>
    <dbReference type="NCBI Taxonomy" id="34638"/>
    <lineage>
        <taxon>Eukaryota</taxon>
        <taxon>Metazoa</taxon>
        <taxon>Ecdysozoa</taxon>
        <taxon>Arthropoda</taxon>
        <taxon>Chelicerata</taxon>
        <taxon>Arachnida</taxon>
        <taxon>Acari</taxon>
        <taxon>Parasitiformes</taxon>
        <taxon>Mesostigmata</taxon>
        <taxon>Gamasina</taxon>
        <taxon>Phytoseioidea</taxon>
        <taxon>Phytoseiidae</taxon>
        <taxon>Typhlodrominae</taxon>
        <taxon>Galendromus</taxon>
    </lineage>
</organism>
<gene>
    <name evidence="12" type="primary">LOC100901364</name>
</gene>
<feature type="compositionally biased region" description="Polar residues" evidence="8">
    <location>
        <begin position="493"/>
        <end position="505"/>
    </location>
</feature>
<dbReference type="KEGG" id="goe:100901364"/>
<evidence type="ECO:0000256" key="3">
    <source>
        <dbReference type="ARBA" id="ARBA00022694"/>
    </source>
</evidence>
<dbReference type="InterPro" id="IPR048742">
    <property type="entry name" value="Pus10_N_euk"/>
</dbReference>
<protein>
    <recommendedName>
        <fullName evidence="2">tRNA pseudouridine(55) synthase</fullName>
        <ecNumber evidence="2">5.4.99.25</ecNumber>
    </recommendedName>
    <alternativeName>
        <fullName evidence="7">tRNA pseudouridine 55 synthase</fullName>
    </alternativeName>
    <alternativeName>
        <fullName evidence="5">tRNA pseudouridylate synthase</fullName>
    </alternativeName>
    <alternativeName>
        <fullName evidence="6">tRNA-uridine isomerase</fullName>
    </alternativeName>
</protein>
<sequence length="517" mass="59391">MYAELRENIKNFLLNHDLCSMCVLRYLGEKQQEVYCKLFEEWQHPHEPQRKRVQRTTCPSCLGILDPGFIFETFETVADAVALSSCTFDDFLLSISVPAVTLIRQRLVYLQLKSKFEYNFSEDSLATVKDCVKYVIGSLFEDEFKVQFCPAASFQVNIVLKGEFREAEHQAIVKLSAKPKKKYKRNQKEEQEFSTKAITAFLQETSDEDFIREFKFPPESTSSPDAATATCGHNQIYFAGRYCKFSRELSQTPWIIDGARRMKDSVEELITNVVKRFVRCGRITFSSSGREDVDVRMLGEGRPFLLEVWSPKRIEWSAEECAEIEEEINSSTSDISVNRFQLINREQIKDLKTGEENKRKFYCAYCVTAKDTSTVDFSKLTSIDNVVLKQNTPMRVLHRRTAMVRERTIHSASVEIQDANHFKLTVCTQAGTYVKEFVHGDMGRTLPNVRTILAEQVDIEALDVTHVDLDWPPDRVAATSQQQKPPEPTQQQNRPEQIQAPRQLQQPVVMNGHSALV</sequence>
<dbReference type="Pfam" id="PF21238">
    <property type="entry name" value="Pus10_C"/>
    <property type="match status" value="1"/>
</dbReference>
<keyword evidence="3" id="KW-0819">tRNA processing</keyword>
<dbReference type="CTD" id="150962"/>
<dbReference type="PANTHER" id="PTHR21568:SF0">
    <property type="entry name" value="TRNA PSEUDOURIDINE SYNTHASE PUS10"/>
    <property type="match status" value="1"/>
</dbReference>
<dbReference type="PANTHER" id="PTHR21568">
    <property type="entry name" value="TRNA PSEUDOURIDINE SYNTHASE PUS10"/>
    <property type="match status" value="1"/>
</dbReference>
<dbReference type="Proteomes" id="UP000694867">
    <property type="component" value="Unplaced"/>
</dbReference>
<evidence type="ECO:0000259" key="10">
    <source>
        <dbReference type="Pfam" id="PF21238"/>
    </source>
</evidence>
<dbReference type="GO" id="GO:0003723">
    <property type="term" value="F:RNA binding"/>
    <property type="evidence" value="ECO:0007669"/>
    <property type="project" value="InterPro"/>
</dbReference>
<feature type="domain" description="Pus10 N-terminal eukaryotes" evidence="9">
    <location>
        <begin position="58"/>
        <end position="222"/>
    </location>
</feature>
<dbReference type="Gene3D" id="3.30.70.2510">
    <property type="match status" value="1"/>
</dbReference>
<name>A0AAJ6VZT5_9ACAR</name>
<dbReference type="FunFam" id="3.30.70.2510:FF:000001">
    <property type="entry name" value="tRNA pseudouridine synthase Pus10"/>
    <property type="match status" value="1"/>
</dbReference>
<dbReference type="Pfam" id="PF21237">
    <property type="entry name" value="Pus10_N_euk"/>
    <property type="match status" value="1"/>
</dbReference>
<evidence type="ECO:0000256" key="6">
    <source>
        <dbReference type="ARBA" id="ARBA00079393"/>
    </source>
</evidence>
<dbReference type="NCBIfam" id="TIGR01213">
    <property type="entry name" value="pseudo_Pus10arc"/>
    <property type="match status" value="1"/>
</dbReference>
<dbReference type="InterPro" id="IPR020103">
    <property type="entry name" value="PsdUridine_synth_cat_dom_sf"/>
</dbReference>
<dbReference type="SUPFAM" id="SSF55120">
    <property type="entry name" value="Pseudouridine synthase"/>
    <property type="match status" value="1"/>
</dbReference>
<accession>A0AAJ6VZT5</accession>
<keyword evidence="11" id="KW-1185">Reference proteome</keyword>
<evidence type="ECO:0000313" key="12">
    <source>
        <dbReference type="RefSeq" id="XP_003746438.1"/>
    </source>
</evidence>
<evidence type="ECO:0000256" key="1">
    <source>
        <dbReference type="ARBA" id="ARBA00009652"/>
    </source>
</evidence>
<dbReference type="InterPro" id="IPR039894">
    <property type="entry name" value="Pus10-like"/>
</dbReference>
<evidence type="ECO:0000256" key="8">
    <source>
        <dbReference type="SAM" id="MobiDB-lite"/>
    </source>
</evidence>
<evidence type="ECO:0000256" key="7">
    <source>
        <dbReference type="ARBA" id="ARBA00083669"/>
    </source>
</evidence>
<evidence type="ECO:0000256" key="5">
    <source>
        <dbReference type="ARBA" id="ARBA00075270"/>
    </source>
</evidence>
<dbReference type="FunFam" id="3.30.70.3190:FF:000001">
    <property type="entry name" value="tRNA pseudouridine synthase Pus10"/>
    <property type="match status" value="1"/>
</dbReference>
<feature type="domain" description="Pus10-like C-terminal" evidence="10">
    <location>
        <begin position="237"/>
        <end position="468"/>
    </location>
</feature>
<evidence type="ECO:0000313" key="11">
    <source>
        <dbReference type="Proteomes" id="UP000694867"/>
    </source>
</evidence>
<comment type="similarity">
    <text evidence="1">Belongs to the pseudouridine synthase Pus10 family.</text>
</comment>
<dbReference type="AlphaFoldDB" id="A0AAJ6VZT5"/>
<keyword evidence="4" id="KW-0413">Isomerase</keyword>
<dbReference type="Gene3D" id="3.30.70.3190">
    <property type="match status" value="1"/>
</dbReference>
<feature type="compositionally biased region" description="Low complexity" evidence="8">
    <location>
        <begin position="481"/>
        <end position="492"/>
    </location>
</feature>
<dbReference type="EC" id="5.4.99.25" evidence="2"/>
<evidence type="ECO:0000256" key="4">
    <source>
        <dbReference type="ARBA" id="ARBA00023235"/>
    </source>
</evidence>
<dbReference type="RefSeq" id="XP_003746438.1">
    <property type="nucleotide sequence ID" value="XM_003746390.1"/>
</dbReference>
<feature type="region of interest" description="Disordered" evidence="8">
    <location>
        <begin position="477"/>
        <end position="505"/>
    </location>
</feature>
<evidence type="ECO:0000256" key="2">
    <source>
        <dbReference type="ARBA" id="ARBA00012787"/>
    </source>
</evidence>
<dbReference type="GO" id="GO:0031119">
    <property type="term" value="P:tRNA pseudouridine synthesis"/>
    <property type="evidence" value="ECO:0007669"/>
    <property type="project" value="UniProtKB-ARBA"/>
</dbReference>
<proteinExistence type="inferred from homology"/>
<dbReference type="GeneID" id="100901364"/>